<evidence type="ECO:0000313" key="1">
    <source>
        <dbReference type="EMBL" id="CAG36514.1"/>
    </source>
</evidence>
<protein>
    <submittedName>
        <fullName evidence="1">Uncharacterized protein</fullName>
    </submittedName>
</protein>
<dbReference type="Proteomes" id="UP000000602">
    <property type="component" value="Chromosome"/>
</dbReference>
<reference evidence="2" key="1">
    <citation type="journal article" date="2004" name="Environ. Microbiol.">
        <title>The genome of Desulfotalea psychrophila, a sulfate-reducing bacterium from permanently cold Arctic sediments.</title>
        <authorList>
            <person name="Rabus R."/>
            <person name="Ruepp A."/>
            <person name="Frickey T."/>
            <person name="Rattei T."/>
            <person name="Fartmann B."/>
            <person name="Stark M."/>
            <person name="Bauer M."/>
            <person name="Zibat A."/>
            <person name="Lombardot T."/>
            <person name="Becker I."/>
            <person name="Amann J."/>
            <person name="Gellner K."/>
            <person name="Teeling H."/>
            <person name="Leuschner W.D."/>
            <person name="Gloeckner F.-O."/>
            <person name="Lupas A.N."/>
            <person name="Amann R."/>
            <person name="Klenk H.-P."/>
        </authorList>
    </citation>
    <scope>NUCLEOTIDE SEQUENCE [LARGE SCALE GENOMIC DNA]</scope>
    <source>
        <strain evidence="2">DSM 12343 / LSv54</strain>
    </source>
</reference>
<dbReference type="AlphaFoldDB" id="Q6AMB1"/>
<dbReference type="KEGG" id="dps:DP1785"/>
<keyword evidence="2" id="KW-1185">Reference proteome</keyword>
<name>Q6AMB1_DESPS</name>
<dbReference type="eggNOG" id="ENOG502Z7MX">
    <property type="taxonomic scope" value="Bacteria"/>
</dbReference>
<sequence>MEMICHHDLRQDATGESMSTLFQRYPFKGKALGWLLVSTLLLAWNQIAQAGTVDFSGQASTWLIASENSSQFGMQYIPELSWQKALTENYKLSAEAAINAQWAKHLGGGSQEDATLDPYRLWLRFAANQYELRAGLQKISFGSATLLRPLRWFDTLDPRDPQQLTDGVYGLLGRYYFPNNANIWLWLLYGNHDLKGWETMPTEKRRVEYGGRAQLTLLAGEIALSYDHRWVNGKDFFSQTTGQTLPIFAEDRLGLDGKWDLGAGLWFEASLTRQDLEAVELPYQRLLTVGMDYTFDLGNGLHVLGEHLEGRWSKKSFGNEKRQAISALSVTYPLGILDTLVAINYYDWQESYWSPFITWQRTYDEWQLNVSLFSNPEQPLTSQDQATNNSFAGKGMQILLVFNH</sequence>
<proteinExistence type="predicted"/>
<accession>Q6AMB1</accession>
<gene>
    <name evidence="1" type="ordered locus">DP1785</name>
</gene>
<evidence type="ECO:0000313" key="2">
    <source>
        <dbReference type="Proteomes" id="UP000000602"/>
    </source>
</evidence>
<organism evidence="1 2">
    <name type="scientific">Desulfotalea psychrophila (strain LSv54 / DSM 12343)</name>
    <dbReference type="NCBI Taxonomy" id="177439"/>
    <lineage>
        <taxon>Bacteria</taxon>
        <taxon>Pseudomonadati</taxon>
        <taxon>Thermodesulfobacteriota</taxon>
        <taxon>Desulfobulbia</taxon>
        <taxon>Desulfobulbales</taxon>
        <taxon>Desulfocapsaceae</taxon>
        <taxon>Desulfotalea</taxon>
    </lineage>
</organism>
<dbReference type="STRING" id="177439.DP1785"/>
<dbReference type="HOGENOM" id="CLU_681004_0_0_7"/>
<dbReference type="EMBL" id="CR522870">
    <property type="protein sequence ID" value="CAG36514.1"/>
    <property type="molecule type" value="Genomic_DNA"/>
</dbReference>